<evidence type="ECO:0000313" key="1">
    <source>
        <dbReference type="EMBL" id="MEA0971749.1"/>
    </source>
</evidence>
<proteinExistence type="predicted"/>
<sequence length="115" mass="13212">MSSVISICRFLKIGTTIITSSTIPIDHSLSGENKVLDFCQKLEANIYINAIGGQELYDKESFQKIGCDLQFIKSDQINYNQFYEPFVPNLSVLDLMMFNKKEDIRNMLTQYSIIQ</sequence>
<comment type="caution">
    <text evidence="1">The sequence shown here is derived from an EMBL/GenBank/DDBJ whole genome shotgun (WGS) entry which is preliminary data.</text>
</comment>
<gene>
    <name evidence="1" type="ORF">Megvenef_01736</name>
</gene>
<dbReference type="Proteomes" id="UP001291687">
    <property type="component" value="Unassembled WGS sequence"/>
</dbReference>
<organism evidence="1 2">
    <name type="scientific">Candidatus Megaera venefica</name>
    <dbReference type="NCBI Taxonomy" id="2055910"/>
    <lineage>
        <taxon>Bacteria</taxon>
        <taxon>Pseudomonadati</taxon>
        <taxon>Pseudomonadota</taxon>
        <taxon>Alphaproteobacteria</taxon>
        <taxon>Rickettsiales</taxon>
        <taxon>Rickettsiaceae</taxon>
        <taxon>Candidatus Megaera</taxon>
    </lineage>
</organism>
<keyword evidence="2" id="KW-1185">Reference proteome</keyword>
<evidence type="ECO:0000313" key="2">
    <source>
        <dbReference type="Proteomes" id="UP001291687"/>
    </source>
</evidence>
<dbReference type="Pfam" id="PF08889">
    <property type="entry name" value="WbqC"/>
    <property type="match status" value="1"/>
</dbReference>
<dbReference type="InterPro" id="IPR014985">
    <property type="entry name" value="WbqC"/>
</dbReference>
<dbReference type="EMBL" id="JARJFB010000250">
    <property type="protein sequence ID" value="MEA0971749.1"/>
    <property type="molecule type" value="Genomic_DNA"/>
</dbReference>
<name>A0ABU5NF09_9RICK</name>
<protein>
    <submittedName>
        <fullName evidence="1">WbqC-like family C-terminal domain protein</fullName>
    </submittedName>
</protein>
<accession>A0ABU5NF09</accession>
<reference evidence="1 2" key="1">
    <citation type="submission" date="2023-03" db="EMBL/GenBank/DDBJ databases">
        <title>Host association and intracellularity evolved multiple times independently in the Rickettsiales.</title>
        <authorList>
            <person name="Castelli M."/>
            <person name="Nardi T."/>
            <person name="Gammuto L."/>
            <person name="Bellinzona G."/>
            <person name="Sabaneyeva E."/>
            <person name="Potekhin A."/>
            <person name="Serra V."/>
            <person name="Petroni G."/>
            <person name="Sassera D."/>
        </authorList>
    </citation>
    <scope>NUCLEOTIDE SEQUENCE [LARGE SCALE GENOMIC DNA]</scope>
    <source>
        <strain evidence="1 2">Sr 2-6</strain>
    </source>
</reference>